<dbReference type="Gene3D" id="1.20.1250.20">
    <property type="entry name" value="MFS general substrate transporter like domains"/>
    <property type="match status" value="1"/>
</dbReference>
<dbReference type="EMBL" id="JACEFG010000001">
    <property type="protein sequence ID" value="MBA2174215.1"/>
    <property type="molecule type" value="Genomic_DNA"/>
</dbReference>
<keyword evidence="10" id="KW-1185">Reference proteome</keyword>
<evidence type="ECO:0000259" key="8">
    <source>
        <dbReference type="PROSITE" id="PS50850"/>
    </source>
</evidence>
<dbReference type="Proteomes" id="UP000571017">
    <property type="component" value="Unassembled WGS sequence"/>
</dbReference>
<feature type="transmembrane region" description="Helical" evidence="7">
    <location>
        <begin position="36"/>
        <end position="57"/>
    </location>
</feature>
<reference evidence="9 10" key="1">
    <citation type="journal article" date="2004" name="Extremophiles">
        <title>Halobacillus locisalis sp. nov., a halophilic bacterium isolated from a marine solar saltern of the Yellow Sea in Korea.</title>
        <authorList>
            <person name="Yoon J.H."/>
            <person name="Kang K.H."/>
            <person name="Oh T.K."/>
            <person name="Park Y.H."/>
        </authorList>
    </citation>
    <scope>NUCLEOTIDE SEQUENCE [LARGE SCALE GENOMIC DNA]</scope>
    <source>
        <strain evidence="9 10">KCTC 3788</strain>
    </source>
</reference>
<keyword evidence="6 7" id="KW-0472">Membrane</keyword>
<organism evidence="9 10">
    <name type="scientific">Halobacillus locisalis</name>
    <dbReference type="NCBI Taxonomy" id="220753"/>
    <lineage>
        <taxon>Bacteria</taxon>
        <taxon>Bacillati</taxon>
        <taxon>Bacillota</taxon>
        <taxon>Bacilli</taxon>
        <taxon>Bacillales</taxon>
        <taxon>Bacillaceae</taxon>
        <taxon>Halobacillus</taxon>
    </lineage>
</organism>
<feature type="transmembrane region" description="Helical" evidence="7">
    <location>
        <begin position="7"/>
        <end position="30"/>
    </location>
</feature>
<keyword evidence="2" id="KW-0813">Transport</keyword>
<dbReference type="InterPro" id="IPR020846">
    <property type="entry name" value="MFS_dom"/>
</dbReference>
<feature type="transmembrane region" description="Helical" evidence="7">
    <location>
        <begin position="299"/>
        <end position="324"/>
    </location>
</feature>
<dbReference type="AlphaFoldDB" id="A0A838CR35"/>
<evidence type="ECO:0000256" key="2">
    <source>
        <dbReference type="ARBA" id="ARBA00022448"/>
    </source>
</evidence>
<feature type="transmembrane region" description="Helical" evidence="7">
    <location>
        <begin position="248"/>
        <end position="266"/>
    </location>
</feature>
<protein>
    <submittedName>
        <fullName evidence="9">MFS transporter</fullName>
    </submittedName>
</protein>
<dbReference type="CDD" id="cd06173">
    <property type="entry name" value="MFS_MefA_like"/>
    <property type="match status" value="1"/>
</dbReference>
<proteinExistence type="predicted"/>
<evidence type="ECO:0000256" key="3">
    <source>
        <dbReference type="ARBA" id="ARBA00022475"/>
    </source>
</evidence>
<keyword evidence="4 7" id="KW-0812">Transmembrane</keyword>
<comment type="caution">
    <text evidence="9">The sequence shown here is derived from an EMBL/GenBank/DDBJ whole genome shotgun (WGS) entry which is preliminary data.</text>
</comment>
<dbReference type="InterPro" id="IPR036259">
    <property type="entry name" value="MFS_trans_sf"/>
</dbReference>
<evidence type="ECO:0000256" key="4">
    <source>
        <dbReference type="ARBA" id="ARBA00022692"/>
    </source>
</evidence>
<dbReference type="PRINTS" id="PR01988">
    <property type="entry name" value="EXPORTERBACE"/>
</dbReference>
<feature type="domain" description="Major facilitator superfamily (MFS) profile" evidence="8">
    <location>
        <begin position="1"/>
        <end position="389"/>
    </location>
</feature>
<dbReference type="SUPFAM" id="SSF103473">
    <property type="entry name" value="MFS general substrate transporter"/>
    <property type="match status" value="1"/>
</dbReference>
<dbReference type="PANTHER" id="PTHR43266:SF2">
    <property type="entry name" value="MAJOR FACILITATOR SUPERFAMILY (MFS) PROFILE DOMAIN-CONTAINING PROTEIN"/>
    <property type="match status" value="1"/>
</dbReference>
<dbReference type="GO" id="GO:0022857">
    <property type="term" value="F:transmembrane transporter activity"/>
    <property type="evidence" value="ECO:0007669"/>
    <property type="project" value="InterPro"/>
</dbReference>
<dbReference type="InterPro" id="IPR022324">
    <property type="entry name" value="Bacilysin_exporter_BacE_put"/>
</dbReference>
<keyword evidence="5 7" id="KW-1133">Transmembrane helix</keyword>
<evidence type="ECO:0000256" key="7">
    <source>
        <dbReference type="SAM" id="Phobius"/>
    </source>
</evidence>
<dbReference type="GO" id="GO:0005886">
    <property type="term" value="C:plasma membrane"/>
    <property type="evidence" value="ECO:0007669"/>
    <property type="project" value="UniProtKB-SubCell"/>
</dbReference>
<evidence type="ECO:0000313" key="9">
    <source>
        <dbReference type="EMBL" id="MBA2174215.1"/>
    </source>
</evidence>
<dbReference type="Pfam" id="PF07690">
    <property type="entry name" value="MFS_1"/>
    <property type="match status" value="1"/>
</dbReference>
<feature type="transmembrane region" description="Helical" evidence="7">
    <location>
        <begin position="210"/>
        <end position="228"/>
    </location>
</feature>
<dbReference type="PROSITE" id="PS50850">
    <property type="entry name" value="MFS"/>
    <property type="match status" value="1"/>
</dbReference>
<feature type="transmembrane region" description="Helical" evidence="7">
    <location>
        <begin position="336"/>
        <end position="358"/>
    </location>
</feature>
<keyword evidence="3" id="KW-1003">Cell membrane</keyword>
<feature type="transmembrane region" description="Helical" evidence="7">
    <location>
        <begin position="273"/>
        <end position="293"/>
    </location>
</feature>
<gene>
    <name evidence="9" type="ORF">H0266_04780</name>
</gene>
<dbReference type="InterPro" id="IPR011701">
    <property type="entry name" value="MFS"/>
</dbReference>
<name>A0A838CR35_9BACI</name>
<sequence length="402" mass="44076">MCALKLLLFNLGLSNIGDWIYLISLNLIVLDMTGSPFAVAVLYILKPLAALLTNLWSGSLIDRLNQRQLLMMLDLFRGALIIILPFVSSSLILMYSLVLFVNMASAVFKPTSMVYMTKIFPEEGRIRFNALRSLVDSGGFLIGPGIAGVLFWIGSPWIAIYTNGFTFLLSAFLTMLLPKVSNPEEKWGGFSIEEIRGDWQVVSQFSRKHILTMVLYSLFSLLIVLTAAVDSLEAAFSKEMLGLTNTEYGFLVSIAGGGIMLGALIQTWINRALTIRGLIGFGSLFLSIGYLIYASSSGFISGAVGVFLLSFSLAFANTGFFTFYQHYIPTDIMGRVGSVYDWLESFFVIGSVIGLGLIAQFGSIRAAVLVGVITMLILSLGLYRLSKKIDTISDSLQHQELA</sequence>
<comment type="subcellular location">
    <subcellularLocation>
        <location evidence="1">Cell membrane</location>
        <topology evidence="1">Multi-pass membrane protein</topology>
    </subcellularLocation>
</comment>
<evidence type="ECO:0000256" key="5">
    <source>
        <dbReference type="ARBA" id="ARBA00022989"/>
    </source>
</evidence>
<feature type="transmembrane region" description="Helical" evidence="7">
    <location>
        <begin position="129"/>
        <end position="152"/>
    </location>
</feature>
<evidence type="ECO:0000256" key="6">
    <source>
        <dbReference type="ARBA" id="ARBA00023136"/>
    </source>
</evidence>
<evidence type="ECO:0000256" key="1">
    <source>
        <dbReference type="ARBA" id="ARBA00004651"/>
    </source>
</evidence>
<dbReference type="PANTHER" id="PTHR43266">
    <property type="entry name" value="MACROLIDE-EFFLUX PROTEIN"/>
    <property type="match status" value="1"/>
</dbReference>
<evidence type="ECO:0000313" key="10">
    <source>
        <dbReference type="Proteomes" id="UP000571017"/>
    </source>
</evidence>
<feature type="transmembrane region" description="Helical" evidence="7">
    <location>
        <begin position="364"/>
        <end position="383"/>
    </location>
</feature>
<accession>A0A838CR35</accession>